<dbReference type="EMBL" id="HG994584">
    <property type="protein sequence ID" value="CAF2943012.1"/>
    <property type="molecule type" value="Genomic_DNA"/>
</dbReference>
<dbReference type="CDD" id="cd00037">
    <property type="entry name" value="CLECT"/>
    <property type="match status" value="1"/>
</dbReference>
<dbReference type="PANTHER" id="PTHR21407">
    <property type="entry name" value="RE43931P-RELATED"/>
    <property type="match status" value="1"/>
</dbReference>
<accession>A0A7R8CVF4</accession>
<dbReference type="OrthoDB" id="6375279at2759"/>
<sequence>MATLTGLISVGTQWLCLQDESFSSFGFNNNNNNNRDCGGCPCSGPNSGRYLVTWLLPNCKKFTQGEAIQYCQRNGMKAISLDSNAKAEETFRLLAKDTQRYYWTGGKVNHRDQSVTWPNGQTSTNIPFWSPTGARRVPQPDNREGNEFCLAVLNNFYSDGIKYHDVSCHHVKPTICEA</sequence>
<dbReference type="InterPro" id="IPR016187">
    <property type="entry name" value="CTDL_fold"/>
</dbReference>
<evidence type="ECO:0000313" key="2">
    <source>
        <dbReference type="Proteomes" id="UP000675881"/>
    </source>
</evidence>
<keyword evidence="2" id="KW-1185">Reference proteome</keyword>
<evidence type="ECO:0000313" key="1">
    <source>
        <dbReference type="EMBL" id="CAF2943012.1"/>
    </source>
</evidence>
<reference evidence="1" key="1">
    <citation type="submission" date="2021-02" db="EMBL/GenBank/DDBJ databases">
        <authorList>
            <person name="Bekaert M."/>
        </authorList>
    </citation>
    <scope>NUCLEOTIDE SEQUENCE</scope>
    <source>
        <strain evidence="1">IoA-00</strain>
    </source>
</reference>
<dbReference type="PANTHER" id="PTHR21407:SF1">
    <property type="entry name" value="RE43931P"/>
    <property type="match status" value="1"/>
</dbReference>
<dbReference type="Proteomes" id="UP000675881">
    <property type="component" value="Chromosome 5"/>
</dbReference>
<organism evidence="1 2">
    <name type="scientific">Lepeophtheirus salmonis</name>
    <name type="common">Salmon louse</name>
    <name type="synonym">Caligus salmonis</name>
    <dbReference type="NCBI Taxonomy" id="72036"/>
    <lineage>
        <taxon>Eukaryota</taxon>
        <taxon>Metazoa</taxon>
        <taxon>Ecdysozoa</taxon>
        <taxon>Arthropoda</taxon>
        <taxon>Crustacea</taxon>
        <taxon>Multicrustacea</taxon>
        <taxon>Hexanauplia</taxon>
        <taxon>Copepoda</taxon>
        <taxon>Siphonostomatoida</taxon>
        <taxon>Caligidae</taxon>
        <taxon>Lepeophtheirus</taxon>
    </lineage>
</organism>
<name>A0A7R8CVF4_LEPSM</name>
<dbReference type="InterPro" id="IPR001304">
    <property type="entry name" value="C-type_lectin-like"/>
</dbReference>
<gene>
    <name evidence="1" type="ORF">LSAA_9569</name>
</gene>
<protein>
    <submittedName>
        <fullName evidence="1">(salmon louse) hypothetical protein</fullName>
    </submittedName>
</protein>
<proteinExistence type="predicted"/>
<dbReference type="AlphaFoldDB" id="A0A7R8CVF4"/>
<dbReference type="InterPro" id="IPR016186">
    <property type="entry name" value="C-type_lectin-like/link_sf"/>
</dbReference>
<dbReference type="PROSITE" id="PS50041">
    <property type="entry name" value="C_TYPE_LECTIN_2"/>
    <property type="match status" value="1"/>
</dbReference>
<dbReference type="SUPFAM" id="SSF56436">
    <property type="entry name" value="C-type lectin-like"/>
    <property type="match status" value="1"/>
</dbReference>
<dbReference type="Gene3D" id="3.10.100.10">
    <property type="entry name" value="Mannose-Binding Protein A, subunit A"/>
    <property type="match status" value="1"/>
</dbReference>
<dbReference type="Pfam" id="PF00059">
    <property type="entry name" value="Lectin_C"/>
    <property type="match status" value="1"/>
</dbReference>